<dbReference type="EMBL" id="JPRO01000012">
    <property type="protein sequence ID" value="KFF02273.1"/>
    <property type="molecule type" value="Genomic_DNA"/>
</dbReference>
<keyword evidence="6" id="KW-0812">Transmembrane</keyword>
<keyword evidence="9" id="KW-1185">Reference proteome</keyword>
<organism evidence="8 9">
    <name type="scientific">Chryseobacterium luteum</name>
    <dbReference type="NCBI Taxonomy" id="421531"/>
    <lineage>
        <taxon>Bacteria</taxon>
        <taxon>Pseudomonadati</taxon>
        <taxon>Bacteroidota</taxon>
        <taxon>Flavobacteriia</taxon>
        <taxon>Flavobacteriales</taxon>
        <taxon>Weeksellaceae</taxon>
        <taxon>Chryseobacterium group</taxon>
        <taxon>Chryseobacterium</taxon>
    </lineage>
</organism>
<dbReference type="Proteomes" id="UP000028703">
    <property type="component" value="Unassembled WGS sequence"/>
</dbReference>
<evidence type="ECO:0000256" key="5">
    <source>
        <dbReference type="SAM" id="MobiDB-lite"/>
    </source>
</evidence>
<dbReference type="SUPFAM" id="SSF81901">
    <property type="entry name" value="HCP-like"/>
    <property type="match status" value="1"/>
</dbReference>
<name>A0A085ZCV9_9FLAO</name>
<dbReference type="Gene3D" id="1.25.40.10">
    <property type="entry name" value="Tetratricopeptide repeat domain"/>
    <property type="match status" value="2"/>
</dbReference>
<keyword evidence="6" id="KW-0472">Membrane</keyword>
<dbReference type="SUPFAM" id="SSF46689">
    <property type="entry name" value="Homeodomain-like"/>
    <property type="match status" value="1"/>
</dbReference>
<protein>
    <recommendedName>
        <fullName evidence="7">HTH araC/xylS-type domain-containing protein</fullName>
    </recommendedName>
</protein>
<dbReference type="OrthoDB" id="5295174at2"/>
<feature type="transmembrane region" description="Helical" evidence="6">
    <location>
        <begin position="352"/>
        <end position="370"/>
    </location>
</feature>
<evidence type="ECO:0000313" key="9">
    <source>
        <dbReference type="Proteomes" id="UP000028703"/>
    </source>
</evidence>
<evidence type="ECO:0000256" key="4">
    <source>
        <dbReference type="PROSITE-ProRule" id="PRU00339"/>
    </source>
</evidence>
<keyword evidence="1" id="KW-0805">Transcription regulation</keyword>
<sequence>MRMMNYYTIKIIIYFFMSRSLLKLLFLFITAVPLLAQKKYSFDQICARTSVQVAQKDIPKALKTADSLYITAKNPLDKVKSLLLSAKLYHAAGEFKKSIYYGENAHSMLSHIDDAEWLCRTNEFLAREYRLVGLFERSKKYTLQGMEAAKHIIDTREKAEMLGLLNQEMAYYEMEQGDYPEAVKYIELSLHSFAKDNIEDNKKKNKRAVAASYQILGDVYFKLKDYVTSESYYHKAQSLLKNKSCTLGLVYNGMGGIRLKQKNWKGAEIYLKKAENIADSSRSLKLKKAVYSNINDYYEGIGDNSKASIYAVKYVKAYDSLTARNREFAIKSPEALVKPNRKSAQISMVKNAAIMLLFAALVAIVVFFRIKQKKQRAKFRNIIRTQLRMISSRSESSPLKKENSDFSNISVEEVDDRTGETGKRKSESLMTSETESKLLERLDEFEKGELYNNKNMSLSFLAAELNTNTKYLSYLINRHKNADVKTYINRLRINYIVDKLINDDKYRQYKISILADECGFSSHSKFASVFKAVTDFSPSSYIKYLDAENQSDKNTHFRENN</sequence>
<evidence type="ECO:0000313" key="8">
    <source>
        <dbReference type="EMBL" id="KFF02273.1"/>
    </source>
</evidence>
<dbReference type="SMART" id="SM00342">
    <property type="entry name" value="HTH_ARAC"/>
    <property type="match status" value="1"/>
</dbReference>
<keyword evidence="4" id="KW-0802">TPR repeat</keyword>
<dbReference type="PANTHER" id="PTHR43280">
    <property type="entry name" value="ARAC-FAMILY TRANSCRIPTIONAL REGULATOR"/>
    <property type="match status" value="1"/>
</dbReference>
<dbReference type="Gene3D" id="1.10.10.60">
    <property type="entry name" value="Homeodomain-like"/>
    <property type="match status" value="2"/>
</dbReference>
<reference evidence="8 9" key="1">
    <citation type="submission" date="2014-07" db="EMBL/GenBank/DDBJ databases">
        <title>Genome of Chryseobacterium luteum DSM 18605.</title>
        <authorList>
            <person name="Stropko S.J."/>
            <person name="Pipes S.E."/>
            <person name="Newman J.D."/>
        </authorList>
    </citation>
    <scope>NUCLEOTIDE SEQUENCE [LARGE SCALE GENOMIC DNA]</scope>
    <source>
        <strain evidence="8 9">DSM 18605</strain>
    </source>
</reference>
<dbReference type="PROSITE" id="PS50005">
    <property type="entry name" value="TPR"/>
    <property type="match status" value="1"/>
</dbReference>
<feature type="repeat" description="TPR" evidence="4">
    <location>
        <begin position="210"/>
        <end position="243"/>
    </location>
</feature>
<dbReference type="InterPro" id="IPR019734">
    <property type="entry name" value="TPR_rpt"/>
</dbReference>
<dbReference type="GO" id="GO:0003700">
    <property type="term" value="F:DNA-binding transcription factor activity"/>
    <property type="evidence" value="ECO:0007669"/>
    <property type="project" value="InterPro"/>
</dbReference>
<dbReference type="InterPro" id="IPR018060">
    <property type="entry name" value="HTH_AraC"/>
</dbReference>
<dbReference type="PROSITE" id="PS01124">
    <property type="entry name" value="HTH_ARAC_FAMILY_2"/>
    <property type="match status" value="1"/>
</dbReference>
<accession>A0A085ZCV9</accession>
<dbReference type="Pfam" id="PF12833">
    <property type="entry name" value="HTH_18"/>
    <property type="match status" value="1"/>
</dbReference>
<keyword evidence="2" id="KW-0238">DNA-binding</keyword>
<feature type="compositionally biased region" description="Basic and acidic residues" evidence="5">
    <location>
        <begin position="416"/>
        <end position="427"/>
    </location>
</feature>
<dbReference type="GO" id="GO:0043565">
    <property type="term" value="F:sequence-specific DNA binding"/>
    <property type="evidence" value="ECO:0007669"/>
    <property type="project" value="InterPro"/>
</dbReference>
<evidence type="ECO:0000256" key="3">
    <source>
        <dbReference type="ARBA" id="ARBA00023163"/>
    </source>
</evidence>
<feature type="domain" description="HTH araC/xylS-type" evidence="7">
    <location>
        <begin position="440"/>
        <end position="544"/>
    </location>
</feature>
<proteinExistence type="predicted"/>
<dbReference type="SMART" id="SM00028">
    <property type="entry name" value="TPR"/>
    <property type="match status" value="4"/>
</dbReference>
<gene>
    <name evidence="8" type="ORF">IX38_13685</name>
</gene>
<dbReference type="InterPro" id="IPR011990">
    <property type="entry name" value="TPR-like_helical_dom_sf"/>
</dbReference>
<dbReference type="AlphaFoldDB" id="A0A085ZCV9"/>
<comment type="caution">
    <text evidence="8">The sequence shown here is derived from an EMBL/GenBank/DDBJ whole genome shotgun (WGS) entry which is preliminary data.</text>
</comment>
<keyword evidence="3" id="KW-0804">Transcription</keyword>
<evidence type="ECO:0000256" key="1">
    <source>
        <dbReference type="ARBA" id="ARBA00023015"/>
    </source>
</evidence>
<evidence type="ECO:0000256" key="2">
    <source>
        <dbReference type="ARBA" id="ARBA00023125"/>
    </source>
</evidence>
<dbReference type="STRING" id="421531.IX38_13685"/>
<dbReference type="PANTHER" id="PTHR43280:SF2">
    <property type="entry name" value="HTH-TYPE TRANSCRIPTIONAL REGULATOR EXSA"/>
    <property type="match status" value="1"/>
</dbReference>
<dbReference type="eggNOG" id="COG2207">
    <property type="taxonomic scope" value="Bacteria"/>
</dbReference>
<keyword evidence="6" id="KW-1133">Transmembrane helix</keyword>
<dbReference type="InterPro" id="IPR009057">
    <property type="entry name" value="Homeodomain-like_sf"/>
</dbReference>
<feature type="region of interest" description="Disordered" evidence="5">
    <location>
        <begin position="410"/>
        <end position="430"/>
    </location>
</feature>
<evidence type="ECO:0000256" key="6">
    <source>
        <dbReference type="SAM" id="Phobius"/>
    </source>
</evidence>
<evidence type="ECO:0000259" key="7">
    <source>
        <dbReference type="PROSITE" id="PS01124"/>
    </source>
</evidence>